<evidence type="ECO:0000256" key="1">
    <source>
        <dbReference type="ARBA" id="ARBA00004651"/>
    </source>
</evidence>
<evidence type="ECO:0000256" key="7">
    <source>
        <dbReference type="RuleBase" id="RU363032"/>
    </source>
</evidence>
<keyword evidence="2 7" id="KW-0813">Transport</keyword>
<evidence type="ECO:0000313" key="12">
    <source>
        <dbReference type="Proteomes" id="UP000325785"/>
    </source>
</evidence>
<comment type="subcellular location">
    <subcellularLocation>
        <location evidence="1 7">Cell membrane</location>
        <topology evidence="1 7">Multi-pass membrane protein</topology>
    </subcellularLocation>
</comment>
<organism evidence="9 11">
    <name type="scientific">Roseovarius indicus</name>
    <dbReference type="NCBI Taxonomy" id="540747"/>
    <lineage>
        <taxon>Bacteria</taxon>
        <taxon>Pseudomonadati</taxon>
        <taxon>Pseudomonadota</taxon>
        <taxon>Alphaproteobacteria</taxon>
        <taxon>Rhodobacterales</taxon>
        <taxon>Roseobacteraceae</taxon>
        <taxon>Roseovarius</taxon>
    </lineage>
</organism>
<dbReference type="Proteomes" id="UP000325785">
    <property type="component" value="Chromosome"/>
</dbReference>
<evidence type="ECO:0000256" key="6">
    <source>
        <dbReference type="ARBA" id="ARBA00023136"/>
    </source>
</evidence>
<dbReference type="OrthoDB" id="9807402at2"/>
<dbReference type="RefSeq" id="WP_057815006.1">
    <property type="nucleotide sequence ID" value="NZ_CP031598.1"/>
</dbReference>
<feature type="transmembrane region" description="Helical" evidence="7">
    <location>
        <begin position="99"/>
        <end position="122"/>
    </location>
</feature>
<dbReference type="Pfam" id="PF00528">
    <property type="entry name" value="BPD_transp_1"/>
    <property type="match status" value="1"/>
</dbReference>
<dbReference type="EMBL" id="LAXI01000003">
    <property type="protein sequence ID" value="KRS18672.1"/>
    <property type="molecule type" value="Genomic_DNA"/>
</dbReference>
<dbReference type="STRING" id="540747.SAMN04488031_10441"/>
<keyword evidence="11" id="KW-1185">Reference proteome</keyword>
<dbReference type="InterPro" id="IPR035906">
    <property type="entry name" value="MetI-like_sf"/>
</dbReference>
<dbReference type="CDD" id="cd06261">
    <property type="entry name" value="TM_PBP2"/>
    <property type="match status" value="1"/>
</dbReference>
<dbReference type="PATRIC" id="fig|540747.5.peg.3945"/>
<evidence type="ECO:0000256" key="4">
    <source>
        <dbReference type="ARBA" id="ARBA00022692"/>
    </source>
</evidence>
<dbReference type="PANTHER" id="PTHR43163:SF6">
    <property type="entry name" value="DIPEPTIDE TRANSPORT SYSTEM PERMEASE PROTEIN DPPB-RELATED"/>
    <property type="match status" value="1"/>
</dbReference>
<evidence type="ECO:0000256" key="5">
    <source>
        <dbReference type="ARBA" id="ARBA00022989"/>
    </source>
</evidence>
<dbReference type="Proteomes" id="UP000051401">
    <property type="component" value="Unassembled WGS sequence"/>
</dbReference>
<dbReference type="InterPro" id="IPR000515">
    <property type="entry name" value="MetI-like"/>
</dbReference>
<dbReference type="KEGG" id="rid:RIdsm_01505"/>
<evidence type="ECO:0000313" key="9">
    <source>
        <dbReference type="EMBL" id="KRS18672.1"/>
    </source>
</evidence>
<dbReference type="PANTHER" id="PTHR43163">
    <property type="entry name" value="DIPEPTIDE TRANSPORT SYSTEM PERMEASE PROTEIN DPPB-RELATED"/>
    <property type="match status" value="1"/>
</dbReference>
<evidence type="ECO:0000313" key="11">
    <source>
        <dbReference type="Proteomes" id="UP000051401"/>
    </source>
</evidence>
<protein>
    <submittedName>
        <fullName evidence="10">Glutathione transport system permease protein GsiC</fullName>
    </submittedName>
    <submittedName>
        <fullName evidence="9">Peptide ABC transporter permease</fullName>
    </submittedName>
</protein>
<evidence type="ECO:0000259" key="8">
    <source>
        <dbReference type="PROSITE" id="PS50928"/>
    </source>
</evidence>
<evidence type="ECO:0000256" key="2">
    <source>
        <dbReference type="ARBA" id="ARBA00022448"/>
    </source>
</evidence>
<feature type="transmembrane region" description="Helical" evidence="7">
    <location>
        <begin position="12"/>
        <end position="30"/>
    </location>
</feature>
<evidence type="ECO:0000313" key="10">
    <source>
        <dbReference type="EMBL" id="QEW25716.1"/>
    </source>
</evidence>
<keyword evidence="4 7" id="KW-0812">Transmembrane</keyword>
<keyword evidence="3" id="KW-1003">Cell membrane</keyword>
<feature type="transmembrane region" description="Helical" evidence="7">
    <location>
        <begin position="134"/>
        <end position="157"/>
    </location>
</feature>
<dbReference type="InterPro" id="IPR045621">
    <property type="entry name" value="BPD_transp_1_N"/>
</dbReference>
<gene>
    <name evidence="10" type="primary">gsiC_8</name>
    <name evidence="10" type="ORF">RIdsm_01505</name>
    <name evidence="9" type="ORF">XM52_07860</name>
</gene>
<dbReference type="PROSITE" id="PS50928">
    <property type="entry name" value="ABC_TM1"/>
    <property type="match status" value="1"/>
</dbReference>
<keyword evidence="6 7" id="KW-0472">Membrane</keyword>
<feature type="transmembrane region" description="Helical" evidence="7">
    <location>
        <begin position="229"/>
        <end position="260"/>
    </location>
</feature>
<feature type="domain" description="ABC transmembrane type-1" evidence="8">
    <location>
        <begin position="95"/>
        <end position="303"/>
    </location>
</feature>
<dbReference type="GO" id="GO:0071916">
    <property type="term" value="F:dipeptide transmembrane transporter activity"/>
    <property type="evidence" value="ECO:0007669"/>
    <property type="project" value="TreeGrafter"/>
</dbReference>
<sequence>MISYLIRRTGLSLVIVALVIVALFLMIHLIPGDPVSIALGPRATPEAEARFIEKMKLDQPIYVQLAAFFGNLLTGDLGRDIFTDRPVLDLVLAQLPNTVILAVASLGWAIVIGIPLGCFSAAHPNSAADRITGILSVGTIAVPSFVVSIYALLLLAIELRWFPVIGINDEPGLWAQLRFLTLPAFAVGLGWVGYLARIVRASMLEVLSENHVRAATAFGLPRRKILYNYALRVAILPTITLIGVGFGGLLSGAVFAEIIFTRPGLGKLIFDMVEARNFPVVQGAVLTTALLYVFALLATDVLAAFFDPRMRQKLS</sequence>
<reference evidence="10 12" key="2">
    <citation type="submission" date="2018-08" db="EMBL/GenBank/DDBJ databases">
        <title>Genetic Globetrotter - A new plasmid hitch-hiking vast phylogenetic and geographic distances.</title>
        <authorList>
            <person name="Vollmers J."/>
            <person name="Petersen J."/>
        </authorList>
    </citation>
    <scope>NUCLEOTIDE SEQUENCE [LARGE SCALE GENOMIC DNA]</scope>
    <source>
        <strain evidence="10 12">DSM 26383</strain>
    </source>
</reference>
<name>A0A0T5PBX6_9RHOB</name>
<feature type="transmembrane region" description="Helical" evidence="7">
    <location>
        <begin position="177"/>
        <end position="196"/>
    </location>
</feature>
<dbReference type="SUPFAM" id="SSF161098">
    <property type="entry name" value="MetI-like"/>
    <property type="match status" value="1"/>
</dbReference>
<dbReference type="Gene3D" id="1.10.3720.10">
    <property type="entry name" value="MetI-like"/>
    <property type="match status" value="1"/>
</dbReference>
<proteinExistence type="inferred from homology"/>
<keyword evidence="5 7" id="KW-1133">Transmembrane helix</keyword>
<dbReference type="Pfam" id="PF19300">
    <property type="entry name" value="BPD_transp_1_N"/>
    <property type="match status" value="1"/>
</dbReference>
<dbReference type="EMBL" id="CP031598">
    <property type="protein sequence ID" value="QEW25716.1"/>
    <property type="molecule type" value="Genomic_DNA"/>
</dbReference>
<evidence type="ECO:0000256" key="3">
    <source>
        <dbReference type="ARBA" id="ARBA00022475"/>
    </source>
</evidence>
<comment type="similarity">
    <text evidence="7">Belongs to the binding-protein-dependent transport system permease family.</text>
</comment>
<feature type="transmembrane region" description="Helical" evidence="7">
    <location>
        <begin position="280"/>
        <end position="306"/>
    </location>
</feature>
<dbReference type="AlphaFoldDB" id="A0A0T5PBX6"/>
<reference evidence="9 11" key="1">
    <citation type="submission" date="2015-04" db="EMBL/GenBank/DDBJ databases">
        <title>The draft genome sequence of Roseovarius indicus B108T.</title>
        <authorList>
            <person name="Li G."/>
            <person name="Lai Q."/>
            <person name="Shao Z."/>
            <person name="Yan P."/>
        </authorList>
    </citation>
    <scope>NUCLEOTIDE SEQUENCE [LARGE SCALE GENOMIC DNA]</scope>
    <source>
        <strain evidence="9 11">B108</strain>
    </source>
</reference>
<dbReference type="GO" id="GO:0005886">
    <property type="term" value="C:plasma membrane"/>
    <property type="evidence" value="ECO:0007669"/>
    <property type="project" value="UniProtKB-SubCell"/>
</dbReference>
<accession>A0A0T5PBX6</accession>